<dbReference type="Pfam" id="PF03328">
    <property type="entry name" value="HpcH_HpaI"/>
    <property type="match status" value="1"/>
</dbReference>
<evidence type="ECO:0000256" key="1">
    <source>
        <dbReference type="ARBA" id="ARBA00005568"/>
    </source>
</evidence>
<dbReference type="Gene3D" id="3.20.20.60">
    <property type="entry name" value="Phosphoenolpyruvate-binding domains"/>
    <property type="match status" value="1"/>
</dbReference>
<feature type="domain" description="HpcH/HpaI aldolase/citrate lyase" evidence="4">
    <location>
        <begin position="27"/>
        <end position="243"/>
    </location>
</feature>
<dbReference type="InterPro" id="IPR040442">
    <property type="entry name" value="Pyrv_kinase-like_dom_sf"/>
</dbReference>
<proteinExistence type="inferred from homology"/>
<dbReference type="PANTHER" id="PTHR30502:SF0">
    <property type="entry name" value="PHOSPHOENOLPYRUVATE CARBOXYLASE FAMILY PROTEIN"/>
    <property type="match status" value="1"/>
</dbReference>
<evidence type="ECO:0000256" key="2">
    <source>
        <dbReference type="ARBA" id="ARBA00022723"/>
    </source>
</evidence>
<dbReference type="InterPro" id="IPR005000">
    <property type="entry name" value="Aldolase/citrate-lyase_domain"/>
</dbReference>
<evidence type="ECO:0000256" key="3">
    <source>
        <dbReference type="ARBA" id="ARBA00023239"/>
    </source>
</evidence>
<dbReference type="Proteomes" id="UP000826462">
    <property type="component" value="Chromosome 1"/>
</dbReference>
<dbReference type="InterPro" id="IPR050251">
    <property type="entry name" value="HpcH-HpaI_aldolase"/>
</dbReference>
<organism evidence="5 6">
    <name type="scientific">Paraburkholderia edwinii</name>
    <dbReference type="NCBI Taxonomy" id="2861782"/>
    <lineage>
        <taxon>Bacteria</taxon>
        <taxon>Pseudomonadati</taxon>
        <taxon>Pseudomonadota</taxon>
        <taxon>Betaproteobacteria</taxon>
        <taxon>Burkholderiales</taxon>
        <taxon>Burkholderiaceae</taxon>
        <taxon>Paraburkholderia</taxon>
    </lineage>
</organism>
<dbReference type="SUPFAM" id="SSF51621">
    <property type="entry name" value="Phosphoenolpyruvate/pyruvate domain"/>
    <property type="match status" value="1"/>
</dbReference>
<dbReference type="RefSeq" id="WP_219797330.1">
    <property type="nucleotide sequence ID" value="NZ_CP080095.1"/>
</dbReference>
<sequence length="273" mass="29783">MQSSPANPSAYLDNRLQKPAGIRLGVGVTSPSPELVQMFAHAGFDFIFIDMEHGPISIETAYRMVTTTIGTGAEPWIRVTHNDAAQIKLALDAGAKNIVVPMINSREDAEAAVSYAKYPPRGTRGWGPFRTQYQWHTNMLDYAQRANAETGVIALIEHPNAVRDIDAILDVDGLSGAIAAPFDMSVNMGFSDGPNHPEVREAIELVMRKIKAKGMRLLSFAITPQQADSAMNLGVDDLLLGFDPMYIQASVQLFMENVARLRGTGQQVASVQR</sequence>
<keyword evidence="2" id="KW-0479">Metal-binding</keyword>
<evidence type="ECO:0000313" key="5">
    <source>
        <dbReference type="EMBL" id="QYD67955.1"/>
    </source>
</evidence>
<evidence type="ECO:0000313" key="6">
    <source>
        <dbReference type="Proteomes" id="UP000826462"/>
    </source>
</evidence>
<reference evidence="5 6" key="1">
    <citation type="submission" date="2021-07" db="EMBL/GenBank/DDBJ databases">
        <title>Paraburkholderia edwinii protects Aspergillus sp. from phenazines by acting as a toxin sponge.</title>
        <authorList>
            <person name="Dahlstrom K.M."/>
            <person name="Newman D.K."/>
        </authorList>
    </citation>
    <scope>NUCLEOTIDE SEQUENCE [LARGE SCALE GENOMIC DNA]</scope>
    <source>
        <strain evidence="5 6">Pe01</strain>
    </source>
</reference>
<keyword evidence="6" id="KW-1185">Reference proteome</keyword>
<gene>
    <name evidence="5" type="ORF">KZJ38_16835</name>
</gene>
<protein>
    <recommendedName>
        <fullName evidence="4">HpcH/HpaI aldolase/citrate lyase domain-containing protein</fullName>
    </recommendedName>
</protein>
<dbReference type="PANTHER" id="PTHR30502">
    <property type="entry name" value="2-KETO-3-DEOXY-L-RHAMNONATE ALDOLASE"/>
    <property type="match status" value="1"/>
</dbReference>
<accession>A0ABX8UKZ4</accession>
<name>A0ABX8UKZ4_9BURK</name>
<comment type="similarity">
    <text evidence="1">Belongs to the HpcH/HpaI aldolase family.</text>
</comment>
<dbReference type="EMBL" id="CP080095">
    <property type="protein sequence ID" value="QYD67955.1"/>
    <property type="molecule type" value="Genomic_DNA"/>
</dbReference>
<dbReference type="InterPro" id="IPR015813">
    <property type="entry name" value="Pyrv/PenolPyrv_kinase-like_dom"/>
</dbReference>
<evidence type="ECO:0000259" key="4">
    <source>
        <dbReference type="Pfam" id="PF03328"/>
    </source>
</evidence>
<keyword evidence="3" id="KW-0456">Lyase</keyword>